<comment type="caution">
    <text evidence="1">The sequence shown here is derived from an EMBL/GenBank/DDBJ whole genome shotgun (WGS) entry which is preliminary data.</text>
</comment>
<reference evidence="1 2" key="1">
    <citation type="submission" date="2017-01" db="EMBL/GenBank/DDBJ databases">
        <title>The cable genome- insights into the physiology and evolution of filamentous bacteria capable of sulfide oxidation via long distance electron transfer.</title>
        <authorList>
            <person name="Schreiber L."/>
            <person name="Bjerg J.T."/>
            <person name="Boggild A."/>
            <person name="Van De Vossenberg J."/>
            <person name="Meysman F."/>
            <person name="Nielsen L.P."/>
            <person name="Schramm A."/>
            <person name="Kjeldsen K.U."/>
        </authorList>
    </citation>
    <scope>NUCLEOTIDE SEQUENCE [LARGE SCALE GENOMIC DNA]</scope>
    <source>
        <strain evidence="1">MCF</strain>
    </source>
</reference>
<gene>
    <name evidence="1" type="ORF">H206_02581</name>
</gene>
<dbReference type="PANTHER" id="PTHR39550:SF1">
    <property type="entry name" value="SLL0658 PROTEIN"/>
    <property type="match status" value="1"/>
</dbReference>
<dbReference type="Pfam" id="PF11848">
    <property type="entry name" value="DUF3368"/>
    <property type="match status" value="1"/>
</dbReference>
<keyword evidence="2" id="KW-1185">Reference proteome</keyword>
<organism evidence="1 2">
    <name type="scientific">Candidatus Electrothrix aarhusensis</name>
    <dbReference type="NCBI Taxonomy" id="1859131"/>
    <lineage>
        <taxon>Bacteria</taxon>
        <taxon>Pseudomonadati</taxon>
        <taxon>Thermodesulfobacteriota</taxon>
        <taxon>Desulfobulbia</taxon>
        <taxon>Desulfobulbales</taxon>
        <taxon>Desulfobulbaceae</taxon>
        <taxon>Candidatus Electrothrix</taxon>
    </lineage>
</organism>
<evidence type="ECO:0000313" key="2">
    <source>
        <dbReference type="Proteomes" id="UP000287853"/>
    </source>
</evidence>
<evidence type="ECO:0000313" key="1">
    <source>
        <dbReference type="EMBL" id="RWX43737.1"/>
    </source>
</evidence>
<dbReference type="AlphaFoldDB" id="A0A3S3QG90"/>
<name>A0A3S3QG90_9BACT</name>
<dbReference type="InterPro" id="IPR021799">
    <property type="entry name" value="PIN-like_prokaryotic"/>
</dbReference>
<sequence>MPEVEEIVINTGPVLALIAGLGELSILNSLYRRTIVPYEVCEEISASGSTGFGIREFNAADFLIKLNRPATIQPYLRNSLDLGESSVIQTALDKKIQTVCIDETVGRRIARLNGLTLTGSLGIMIRAKREGHPFMLRDAVDRMRTHGIWLSDRLVAFALKQAGE</sequence>
<protein>
    <submittedName>
        <fullName evidence="1">Putative nucleic acid-binding protein, contains PIN domain</fullName>
    </submittedName>
</protein>
<dbReference type="Proteomes" id="UP000287853">
    <property type="component" value="Unassembled WGS sequence"/>
</dbReference>
<proteinExistence type="predicted"/>
<dbReference type="PANTHER" id="PTHR39550">
    <property type="entry name" value="SLL0658 PROTEIN"/>
    <property type="match status" value="1"/>
</dbReference>
<dbReference type="EMBL" id="MTKO01000111">
    <property type="protein sequence ID" value="RWX43737.1"/>
    <property type="molecule type" value="Genomic_DNA"/>
</dbReference>
<accession>A0A3S3QG90</accession>